<dbReference type="PANTHER" id="PTHR12509:SF9">
    <property type="entry name" value="SPERM FLAGELLAR PROTEIN 1 ISOFORM X1"/>
    <property type="match status" value="1"/>
</dbReference>
<dbReference type="AlphaFoldDB" id="A0AAV7WKC8"/>
<feature type="compositionally biased region" description="Polar residues" evidence="13">
    <location>
        <begin position="138"/>
        <end position="156"/>
    </location>
</feature>
<feature type="compositionally biased region" description="Basic and acidic residues" evidence="13">
    <location>
        <begin position="112"/>
        <end position="126"/>
    </location>
</feature>
<dbReference type="InterPro" id="IPR010441">
    <property type="entry name" value="CH_2"/>
</dbReference>
<dbReference type="GO" id="GO:0008017">
    <property type="term" value="F:microtubule binding"/>
    <property type="evidence" value="ECO:0007669"/>
    <property type="project" value="TreeGrafter"/>
</dbReference>
<keyword evidence="3" id="KW-1003">Cell membrane</keyword>
<evidence type="ECO:0000256" key="6">
    <source>
        <dbReference type="ARBA" id="ARBA00022794"/>
    </source>
</evidence>
<dbReference type="GO" id="GO:0005874">
    <property type="term" value="C:microtubule"/>
    <property type="evidence" value="ECO:0007669"/>
    <property type="project" value="UniProtKB-KW"/>
</dbReference>
<comment type="subcellular location">
    <subcellularLocation>
        <location evidence="1">Apical cell membrane</location>
    </subcellularLocation>
    <subcellularLocation>
        <location evidence="2">Cytoplasm</location>
        <location evidence="2">Cytoskeleton</location>
        <location evidence="2">Cilium axoneme</location>
    </subcellularLocation>
</comment>
<evidence type="ECO:0000256" key="9">
    <source>
        <dbReference type="ARBA" id="ARBA00023212"/>
    </source>
</evidence>
<accession>A0AAV7WKC8</accession>
<keyword evidence="8" id="KW-0472">Membrane</keyword>
<evidence type="ECO:0000313" key="16">
    <source>
        <dbReference type="Proteomes" id="UP001066276"/>
    </source>
</evidence>
<dbReference type="GO" id="GO:0030030">
    <property type="term" value="P:cell projection organization"/>
    <property type="evidence" value="ECO:0007669"/>
    <property type="project" value="UniProtKB-KW"/>
</dbReference>
<evidence type="ECO:0000259" key="14">
    <source>
        <dbReference type="PROSITE" id="PS50021"/>
    </source>
</evidence>
<reference evidence="15" key="1">
    <citation type="journal article" date="2022" name="bioRxiv">
        <title>Sequencing and chromosome-scale assembly of the giantPleurodeles waltlgenome.</title>
        <authorList>
            <person name="Brown T."/>
            <person name="Elewa A."/>
            <person name="Iarovenko S."/>
            <person name="Subramanian E."/>
            <person name="Araus A.J."/>
            <person name="Petzold A."/>
            <person name="Susuki M."/>
            <person name="Suzuki K.-i.T."/>
            <person name="Hayashi T."/>
            <person name="Toyoda A."/>
            <person name="Oliveira C."/>
            <person name="Osipova E."/>
            <person name="Leigh N.D."/>
            <person name="Simon A."/>
            <person name="Yun M.H."/>
        </authorList>
    </citation>
    <scope>NUCLEOTIDE SEQUENCE</scope>
    <source>
        <strain evidence="15">20211129_DDA</strain>
        <tissue evidence="15">Liver</tissue>
    </source>
</reference>
<dbReference type="GO" id="GO:0051493">
    <property type="term" value="P:regulation of cytoskeleton organization"/>
    <property type="evidence" value="ECO:0007669"/>
    <property type="project" value="TreeGrafter"/>
</dbReference>
<evidence type="ECO:0000256" key="7">
    <source>
        <dbReference type="ARBA" id="ARBA00023069"/>
    </source>
</evidence>
<evidence type="ECO:0000256" key="5">
    <source>
        <dbReference type="ARBA" id="ARBA00022701"/>
    </source>
</evidence>
<organism evidence="15 16">
    <name type="scientific">Pleurodeles waltl</name>
    <name type="common">Iberian ribbed newt</name>
    <dbReference type="NCBI Taxonomy" id="8319"/>
    <lineage>
        <taxon>Eukaryota</taxon>
        <taxon>Metazoa</taxon>
        <taxon>Chordata</taxon>
        <taxon>Craniata</taxon>
        <taxon>Vertebrata</taxon>
        <taxon>Euteleostomi</taxon>
        <taxon>Amphibia</taxon>
        <taxon>Batrachia</taxon>
        <taxon>Caudata</taxon>
        <taxon>Salamandroidea</taxon>
        <taxon>Salamandridae</taxon>
        <taxon>Pleurodelinae</taxon>
        <taxon>Pleurodeles</taxon>
    </lineage>
</organism>
<evidence type="ECO:0000256" key="11">
    <source>
        <dbReference type="ARBA" id="ARBA00072182"/>
    </source>
</evidence>
<keyword evidence="6" id="KW-0970">Cilium biogenesis/degradation</keyword>
<dbReference type="FunFam" id="1.10.418.10:FF:000060">
    <property type="entry name" value="Sperm flagellar protein 1"/>
    <property type="match status" value="1"/>
</dbReference>
<gene>
    <name evidence="15" type="ORF">NDU88_000903</name>
</gene>
<evidence type="ECO:0000256" key="10">
    <source>
        <dbReference type="ARBA" id="ARBA00023273"/>
    </source>
</evidence>
<dbReference type="InterPro" id="IPR036872">
    <property type="entry name" value="CH_dom_sf"/>
</dbReference>
<dbReference type="Proteomes" id="UP001066276">
    <property type="component" value="Chromosome 1_1"/>
</dbReference>
<dbReference type="PROSITE" id="PS50021">
    <property type="entry name" value="CH"/>
    <property type="match status" value="1"/>
</dbReference>
<dbReference type="EMBL" id="JANPWB010000001">
    <property type="protein sequence ID" value="KAJ1213265.1"/>
    <property type="molecule type" value="Genomic_DNA"/>
</dbReference>
<evidence type="ECO:0000256" key="2">
    <source>
        <dbReference type="ARBA" id="ARBA00004430"/>
    </source>
</evidence>
<dbReference type="InterPro" id="IPR001715">
    <property type="entry name" value="CH_dom"/>
</dbReference>
<evidence type="ECO:0000256" key="12">
    <source>
        <dbReference type="SAM" id="Coils"/>
    </source>
</evidence>
<proteinExistence type="predicted"/>
<dbReference type="GO" id="GO:0016324">
    <property type="term" value="C:apical plasma membrane"/>
    <property type="evidence" value="ECO:0007669"/>
    <property type="project" value="UniProtKB-SubCell"/>
</dbReference>
<dbReference type="GO" id="GO:0005930">
    <property type="term" value="C:axoneme"/>
    <property type="evidence" value="ECO:0007669"/>
    <property type="project" value="UniProtKB-SubCell"/>
</dbReference>
<evidence type="ECO:0000256" key="13">
    <source>
        <dbReference type="SAM" id="MobiDB-lite"/>
    </source>
</evidence>
<keyword evidence="9" id="KW-0206">Cytoskeleton</keyword>
<evidence type="ECO:0000313" key="15">
    <source>
        <dbReference type="EMBL" id="KAJ1213265.1"/>
    </source>
</evidence>
<comment type="caution">
    <text evidence="15">The sequence shown here is derived from an EMBL/GenBank/DDBJ whole genome shotgun (WGS) entry which is preliminary data.</text>
</comment>
<dbReference type="SUPFAM" id="SSF47576">
    <property type="entry name" value="Calponin-homology domain, CH-domain"/>
    <property type="match status" value="1"/>
</dbReference>
<evidence type="ECO:0000256" key="3">
    <source>
        <dbReference type="ARBA" id="ARBA00022475"/>
    </source>
</evidence>
<dbReference type="InterPro" id="IPR052111">
    <property type="entry name" value="Spermatogenesis_Ciliary_MAP"/>
</dbReference>
<keyword evidence="7" id="KW-0969">Cilium</keyword>
<keyword evidence="4" id="KW-0963">Cytoplasm</keyword>
<feature type="region of interest" description="Disordered" evidence="13">
    <location>
        <begin position="112"/>
        <end position="174"/>
    </location>
</feature>
<keyword evidence="5" id="KW-0493">Microtubule</keyword>
<dbReference type="Pfam" id="PF06294">
    <property type="entry name" value="CH_2"/>
    <property type="match status" value="1"/>
</dbReference>
<dbReference type="PANTHER" id="PTHR12509">
    <property type="entry name" value="SPERMATOGENESIS-ASSOCIATED 4-RELATED"/>
    <property type="match status" value="1"/>
</dbReference>
<sequence length="237" mass="26750">MSAQFDEETLHDLYAWVDDIPLSRPKKSIARDFSDGVLAAEVVKHYFPKLVEMHNYVPANSMQQKLSNWTILNRKVLSRLNFSVPDDVVRKVAQCSPGVVELVLKTLRQKIEEKQKQSKETGDTPRDPGQTVEENNHVDSGSSPKQKNNAPTSNAQPPVKSEPASTTKGQHGYAQAMNGDTSFRIQLAEKEQALLASQESLQILQAKVRRLEQLLHLKNVRIDDLTRRLQEAEEKSK</sequence>
<keyword evidence="12" id="KW-0175">Coiled coil</keyword>
<evidence type="ECO:0000256" key="1">
    <source>
        <dbReference type="ARBA" id="ARBA00004221"/>
    </source>
</evidence>
<protein>
    <recommendedName>
        <fullName evidence="11">Sperm flagellar protein 1</fullName>
    </recommendedName>
</protein>
<name>A0AAV7WKC8_PLEWA</name>
<evidence type="ECO:0000256" key="8">
    <source>
        <dbReference type="ARBA" id="ARBA00023136"/>
    </source>
</evidence>
<feature type="domain" description="Calponin-homology (CH)" evidence="14">
    <location>
        <begin position="7"/>
        <end position="115"/>
    </location>
</feature>
<keyword evidence="10" id="KW-0966">Cell projection</keyword>
<evidence type="ECO:0000256" key="4">
    <source>
        <dbReference type="ARBA" id="ARBA00022490"/>
    </source>
</evidence>
<dbReference type="Gene3D" id="1.10.418.10">
    <property type="entry name" value="Calponin-like domain"/>
    <property type="match status" value="1"/>
</dbReference>
<keyword evidence="16" id="KW-1185">Reference proteome</keyword>
<feature type="coiled-coil region" evidence="12">
    <location>
        <begin position="187"/>
        <end position="235"/>
    </location>
</feature>